<evidence type="ECO:0000313" key="3">
    <source>
        <dbReference type="EMBL" id="KAJ8439113.1"/>
    </source>
</evidence>
<proteinExistence type="predicted"/>
<sequence length="281" mass="30473">MSPSMDTLTFPLIFAILSAHTLAFLAESPPPITSHITLVGAVYCDTCFNSGFSNYSYFMPGADVHIQCKIKANAPKTAEVIAFSVNRTTDNYGVYKLEIPSVDGVDCVDGPPIQSMCQATLIGSSLSECNVPGLKATTNEISVKSKQDNLCVYSFTALSFRPHTKNSTLCGKQAEESSEPPSSSKFLLPQNFPWPFPFSASPPSLTFPFPHLPTSPSIPPLFQSSPPPSFSLGDPKTWIPLIPLMSPPPSPPPSSFDPRDPRTWRPLFPPSPPENSQKQNP</sequence>
<dbReference type="EMBL" id="JAKOGI010000229">
    <property type="protein sequence ID" value="KAJ8439113.1"/>
    <property type="molecule type" value="Genomic_DNA"/>
</dbReference>
<dbReference type="Pfam" id="PF01190">
    <property type="entry name" value="Pollen_Ole_e_1"/>
    <property type="match status" value="1"/>
</dbReference>
<keyword evidence="2" id="KW-0732">Signal</keyword>
<comment type="caution">
    <text evidence="3">The sequence shown here is derived from an EMBL/GenBank/DDBJ whole genome shotgun (WGS) entry which is preliminary data.</text>
</comment>
<evidence type="ECO:0000256" key="1">
    <source>
        <dbReference type="SAM" id="MobiDB-lite"/>
    </source>
</evidence>
<reference evidence="3" key="1">
    <citation type="submission" date="2022-04" db="EMBL/GenBank/DDBJ databases">
        <title>Carnegiea gigantea Genome sequencing and assembly v2.</title>
        <authorList>
            <person name="Copetti D."/>
            <person name="Sanderson M.J."/>
            <person name="Burquez A."/>
            <person name="Wojciechowski M.F."/>
        </authorList>
    </citation>
    <scope>NUCLEOTIDE SEQUENCE</scope>
    <source>
        <strain evidence="3">SGP5-SGP5p</strain>
        <tissue evidence="3">Aerial part</tissue>
    </source>
</reference>
<feature type="signal peptide" evidence="2">
    <location>
        <begin position="1"/>
        <end position="23"/>
    </location>
</feature>
<dbReference type="PANTHER" id="PTHR46995">
    <property type="entry name" value="OS09G0508200 PROTEIN"/>
    <property type="match status" value="1"/>
</dbReference>
<gene>
    <name evidence="3" type="ORF">Cgig2_027039</name>
</gene>
<keyword evidence="4" id="KW-1185">Reference proteome</keyword>
<accession>A0A9Q1KA42</accession>
<organism evidence="3 4">
    <name type="scientific">Carnegiea gigantea</name>
    <dbReference type="NCBI Taxonomy" id="171969"/>
    <lineage>
        <taxon>Eukaryota</taxon>
        <taxon>Viridiplantae</taxon>
        <taxon>Streptophyta</taxon>
        <taxon>Embryophyta</taxon>
        <taxon>Tracheophyta</taxon>
        <taxon>Spermatophyta</taxon>
        <taxon>Magnoliopsida</taxon>
        <taxon>eudicotyledons</taxon>
        <taxon>Gunneridae</taxon>
        <taxon>Pentapetalae</taxon>
        <taxon>Caryophyllales</taxon>
        <taxon>Cactineae</taxon>
        <taxon>Cactaceae</taxon>
        <taxon>Cactoideae</taxon>
        <taxon>Echinocereeae</taxon>
        <taxon>Carnegiea</taxon>
    </lineage>
</organism>
<dbReference type="Proteomes" id="UP001153076">
    <property type="component" value="Unassembled WGS sequence"/>
</dbReference>
<dbReference type="AlphaFoldDB" id="A0A9Q1KA42"/>
<feature type="chain" id="PRO_5040154501" evidence="2">
    <location>
        <begin position="24"/>
        <end position="281"/>
    </location>
</feature>
<evidence type="ECO:0000313" key="4">
    <source>
        <dbReference type="Proteomes" id="UP001153076"/>
    </source>
</evidence>
<feature type="compositionally biased region" description="Pro residues" evidence="1">
    <location>
        <begin position="245"/>
        <end position="255"/>
    </location>
</feature>
<dbReference type="PANTHER" id="PTHR46995:SF6">
    <property type="entry name" value="POLLEN OLE E 1 ALLERGEN AND EXTENSIN FAMILY PROTEIN"/>
    <property type="match status" value="1"/>
</dbReference>
<name>A0A9Q1KA42_9CARY</name>
<protein>
    <submittedName>
        <fullName evidence="3">Uncharacterized protein</fullName>
    </submittedName>
</protein>
<evidence type="ECO:0000256" key="2">
    <source>
        <dbReference type="SAM" id="SignalP"/>
    </source>
</evidence>
<dbReference type="OrthoDB" id="1588785at2759"/>
<feature type="region of interest" description="Disordered" evidence="1">
    <location>
        <begin position="241"/>
        <end position="281"/>
    </location>
</feature>